<comment type="caution">
    <text evidence="6">The sequence shown here is derived from an EMBL/GenBank/DDBJ whole genome shotgun (WGS) entry which is preliminary data.</text>
</comment>
<dbReference type="InterPro" id="IPR020046">
    <property type="entry name" value="5-3_exonucl_a-hlix_arch_N"/>
</dbReference>
<dbReference type="CDD" id="cd09859">
    <property type="entry name" value="PIN_53EXO"/>
    <property type="match status" value="1"/>
</dbReference>
<dbReference type="InterPro" id="IPR002421">
    <property type="entry name" value="5-3_exonuclease"/>
</dbReference>
<evidence type="ECO:0000313" key="7">
    <source>
        <dbReference type="Proteomes" id="UP001428341"/>
    </source>
</evidence>
<evidence type="ECO:0000256" key="4">
    <source>
        <dbReference type="SAM" id="Phobius"/>
    </source>
</evidence>
<name>A0AAP0MMZ7_9ROSI</name>
<reference evidence="6 7" key="1">
    <citation type="submission" date="2024-05" db="EMBL/GenBank/DDBJ databases">
        <title>Haplotype-resolved chromosome-level genome assembly of Huyou (Citrus changshanensis).</title>
        <authorList>
            <person name="Miao C."/>
            <person name="Chen W."/>
            <person name="Wu Y."/>
            <person name="Wang L."/>
            <person name="Zhao S."/>
            <person name="Grierson D."/>
            <person name="Xu C."/>
            <person name="Chen K."/>
        </authorList>
    </citation>
    <scope>NUCLEOTIDE SEQUENCE [LARGE SCALE GENOMIC DNA]</scope>
    <source>
        <strain evidence="6">01-14</strain>
        <tissue evidence="6">Leaf</tissue>
    </source>
</reference>
<keyword evidence="4" id="KW-0472">Membrane</keyword>
<dbReference type="InterPro" id="IPR020045">
    <property type="entry name" value="DNA_polI_H3TH"/>
</dbReference>
<dbReference type="SMART" id="SM00475">
    <property type="entry name" value="53EXOc"/>
    <property type="match status" value="1"/>
</dbReference>
<dbReference type="SUPFAM" id="SSF48452">
    <property type="entry name" value="TPR-like"/>
    <property type="match status" value="1"/>
</dbReference>
<dbReference type="InterPro" id="IPR019734">
    <property type="entry name" value="TPR_rpt"/>
</dbReference>
<dbReference type="Gene3D" id="1.25.40.10">
    <property type="entry name" value="Tetratricopeptide repeat domain"/>
    <property type="match status" value="1"/>
</dbReference>
<dbReference type="PROSITE" id="PS50293">
    <property type="entry name" value="TPR_REGION"/>
    <property type="match status" value="2"/>
</dbReference>
<dbReference type="GO" id="GO:0003677">
    <property type="term" value="F:DNA binding"/>
    <property type="evidence" value="ECO:0007669"/>
    <property type="project" value="InterPro"/>
</dbReference>
<dbReference type="Pfam" id="PF02739">
    <property type="entry name" value="5_3_exonuc_N"/>
    <property type="match status" value="1"/>
</dbReference>
<evidence type="ECO:0000256" key="3">
    <source>
        <dbReference type="PROSITE-ProRule" id="PRU00339"/>
    </source>
</evidence>
<feature type="repeat" description="TPR" evidence="3">
    <location>
        <begin position="558"/>
        <end position="591"/>
    </location>
</feature>
<dbReference type="AlphaFoldDB" id="A0AAP0MMZ7"/>
<keyword evidence="1" id="KW-0540">Nuclease</keyword>
<keyword evidence="2" id="KW-0378">Hydrolase</keyword>
<dbReference type="SUPFAM" id="SSF88723">
    <property type="entry name" value="PIN domain-like"/>
    <property type="match status" value="1"/>
</dbReference>
<dbReference type="SMART" id="SM00028">
    <property type="entry name" value="TPR"/>
    <property type="match status" value="3"/>
</dbReference>
<feature type="domain" description="5'-3' exonuclease" evidence="5">
    <location>
        <begin position="80"/>
        <end position="345"/>
    </location>
</feature>
<dbReference type="FunFam" id="3.40.50.1010:FF:000027">
    <property type="entry name" value="5'-3' exonuclease family protein"/>
    <property type="match status" value="1"/>
</dbReference>
<dbReference type="Gene3D" id="3.40.50.1010">
    <property type="entry name" value="5'-nuclease"/>
    <property type="match status" value="1"/>
</dbReference>
<keyword evidence="3" id="KW-0802">TPR repeat</keyword>
<dbReference type="EMBL" id="JBCGBO010000003">
    <property type="protein sequence ID" value="KAK9216454.1"/>
    <property type="molecule type" value="Genomic_DNA"/>
</dbReference>
<dbReference type="PANTHER" id="PTHR42646:SF4">
    <property type="entry name" value="5'-3' EXONUCLEASE FAMILY PROTEIN"/>
    <property type="match status" value="1"/>
</dbReference>
<dbReference type="GO" id="GO:0017108">
    <property type="term" value="F:5'-flap endonuclease activity"/>
    <property type="evidence" value="ECO:0007669"/>
    <property type="project" value="InterPro"/>
</dbReference>
<dbReference type="InterPro" id="IPR011990">
    <property type="entry name" value="TPR-like_helical_dom_sf"/>
</dbReference>
<organism evidence="6 7">
    <name type="scientific">Citrus x changshan-huyou</name>
    <dbReference type="NCBI Taxonomy" id="2935761"/>
    <lineage>
        <taxon>Eukaryota</taxon>
        <taxon>Viridiplantae</taxon>
        <taxon>Streptophyta</taxon>
        <taxon>Embryophyta</taxon>
        <taxon>Tracheophyta</taxon>
        <taxon>Spermatophyta</taxon>
        <taxon>Magnoliopsida</taxon>
        <taxon>eudicotyledons</taxon>
        <taxon>Gunneridae</taxon>
        <taxon>Pentapetalae</taxon>
        <taxon>rosids</taxon>
        <taxon>malvids</taxon>
        <taxon>Sapindales</taxon>
        <taxon>Rutaceae</taxon>
        <taxon>Aurantioideae</taxon>
        <taxon>Citrus</taxon>
    </lineage>
</organism>
<accession>A0AAP0MMZ7</accession>
<dbReference type="Proteomes" id="UP001428341">
    <property type="component" value="Unassembled WGS sequence"/>
</dbReference>
<dbReference type="Pfam" id="PF01367">
    <property type="entry name" value="5_3_exonuc"/>
    <property type="match status" value="1"/>
</dbReference>
<gene>
    <name evidence="6" type="ORF">WN944_008463</name>
</gene>
<dbReference type="GO" id="GO:0033567">
    <property type="term" value="P:DNA replication, Okazaki fragment processing"/>
    <property type="evidence" value="ECO:0007669"/>
    <property type="project" value="InterPro"/>
</dbReference>
<dbReference type="PANTHER" id="PTHR42646">
    <property type="entry name" value="FLAP ENDONUCLEASE XNI"/>
    <property type="match status" value="1"/>
</dbReference>
<dbReference type="InterPro" id="IPR029060">
    <property type="entry name" value="PIN-like_dom_sf"/>
</dbReference>
<feature type="repeat" description="TPR" evidence="3">
    <location>
        <begin position="592"/>
        <end position="625"/>
    </location>
</feature>
<dbReference type="SMR" id="A0AAP0MMZ7"/>
<dbReference type="FunFam" id="1.10.150.20:FF:000042">
    <property type="entry name" value="5'-3' exonuclease family protein"/>
    <property type="match status" value="1"/>
</dbReference>
<dbReference type="GO" id="GO:0008409">
    <property type="term" value="F:5'-3' exonuclease activity"/>
    <property type="evidence" value="ECO:0007669"/>
    <property type="project" value="InterPro"/>
</dbReference>
<evidence type="ECO:0000313" key="6">
    <source>
        <dbReference type="EMBL" id="KAK9216454.1"/>
    </source>
</evidence>
<keyword evidence="4" id="KW-0812">Transmembrane</keyword>
<sequence length="652" mass="73396">MMINTIEVAVPIHVNIKPCLPINPFKSISIIKPGKRMTKTEAVEAKTTVISGSFDRTVGRQLLGKADFCGNGLEKTKSKKRVFFLDVNPLCYEGSRPSLQSFGRWLSLFFDQVSRADPVIAVFDGEGGTEHRRQLLPSYKAHRRKFLRQLTASQRFSRGRVGRSHQFILDVLGKCNVPVVKIEGHEADDVIATLVGQVLQKGYRAVVASPDKDFKQLISEDVQLVMPLQDLDRWSFYTLKHYIAQYNCDPHSELSLRCIVGDDVDGVPGIQHVVPGFGRKTALKLLKKHGSLENLLNAAAVRTVGRDYAQEALTKHADYLRRNHEVLALRRDVDVHLKDEWLVERDAHNDSNILSNFFGSLEETQKKAIFHHFNAPVSTTSRASCALNVTRCCHLQMGRRELATETCLPTNFENSMRKLLAIRDKNVKRLIILASAFSFGSSSWLISAQVANASENVQMDAVYEIGELFELGIQLSYLLLLLGLLGVGTFFVIRQVLVRRELDLSAKELQEQVRSGDASATEYFELGAVMLRRKFYPAATKYLLQAIEKWDGDDQDLAQVYNALGVSYVREGKLDKGISQFETAVKLQPGYVTAWNNLGDAYEKKKDLKSALKAFEEVLLFDPNNKVARPRRDALKDRVPLYKGVPVKSKDR</sequence>
<dbReference type="CDD" id="cd09898">
    <property type="entry name" value="H3TH_53EXO"/>
    <property type="match status" value="1"/>
</dbReference>
<dbReference type="InterPro" id="IPR036279">
    <property type="entry name" value="5-3_exonuclease_C_sf"/>
</dbReference>
<evidence type="ECO:0000256" key="2">
    <source>
        <dbReference type="ARBA" id="ARBA00022801"/>
    </source>
</evidence>
<keyword evidence="4" id="KW-1133">Transmembrane helix</keyword>
<evidence type="ECO:0000256" key="1">
    <source>
        <dbReference type="ARBA" id="ARBA00022722"/>
    </source>
</evidence>
<protein>
    <recommendedName>
        <fullName evidence="5">5'-3' exonuclease domain-containing protein</fullName>
    </recommendedName>
</protein>
<keyword evidence="7" id="KW-1185">Reference proteome</keyword>
<dbReference type="PROSITE" id="PS50005">
    <property type="entry name" value="TPR"/>
    <property type="match status" value="2"/>
</dbReference>
<evidence type="ECO:0000259" key="5">
    <source>
        <dbReference type="SMART" id="SM00475"/>
    </source>
</evidence>
<feature type="transmembrane region" description="Helical" evidence="4">
    <location>
        <begin position="471"/>
        <end position="493"/>
    </location>
</feature>
<dbReference type="SUPFAM" id="SSF47807">
    <property type="entry name" value="5' to 3' exonuclease, C-terminal subdomain"/>
    <property type="match status" value="1"/>
</dbReference>
<dbReference type="Pfam" id="PF13432">
    <property type="entry name" value="TPR_16"/>
    <property type="match status" value="1"/>
</dbReference>
<dbReference type="Gene3D" id="1.10.150.20">
    <property type="entry name" value="5' to 3' exonuclease, C-terminal subdomain"/>
    <property type="match status" value="1"/>
</dbReference>
<dbReference type="InterPro" id="IPR038969">
    <property type="entry name" value="FEN"/>
</dbReference>
<proteinExistence type="predicted"/>